<sequence length="43" mass="5081">MKWPLEESERELEESSAEKTNLCLRDDFGYVKKFGDTGRQHYG</sequence>
<proteinExistence type="predicted"/>
<protein>
    <submittedName>
        <fullName evidence="1">Uncharacterized protein</fullName>
    </submittedName>
</protein>
<accession>A0A2P2QRH5</accession>
<reference evidence="1" key="1">
    <citation type="submission" date="2018-02" db="EMBL/GenBank/DDBJ databases">
        <title>Rhizophora mucronata_Transcriptome.</title>
        <authorList>
            <person name="Meera S.P."/>
            <person name="Sreeshan A."/>
            <person name="Augustine A."/>
        </authorList>
    </citation>
    <scope>NUCLEOTIDE SEQUENCE</scope>
    <source>
        <tissue evidence="1">Leaf</tissue>
    </source>
</reference>
<evidence type="ECO:0000313" key="1">
    <source>
        <dbReference type="EMBL" id="MBX69501.1"/>
    </source>
</evidence>
<organism evidence="1">
    <name type="scientific">Rhizophora mucronata</name>
    <name type="common">Asiatic mangrove</name>
    <dbReference type="NCBI Taxonomy" id="61149"/>
    <lineage>
        <taxon>Eukaryota</taxon>
        <taxon>Viridiplantae</taxon>
        <taxon>Streptophyta</taxon>
        <taxon>Embryophyta</taxon>
        <taxon>Tracheophyta</taxon>
        <taxon>Spermatophyta</taxon>
        <taxon>Magnoliopsida</taxon>
        <taxon>eudicotyledons</taxon>
        <taxon>Gunneridae</taxon>
        <taxon>Pentapetalae</taxon>
        <taxon>rosids</taxon>
        <taxon>fabids</taxon>
        <taxon>Malpighiales</taxon>
        <taxon>Rhizophoraceae</taxon>
        <taxon>Rhizophora</taxon>
    </lineage>
</organism>
<dbReference type="EMBL" id="GGEC01089017">
    <property type="protein sequence ID" value="MBX69501.1"/>
    <property type="molecule type" value="Transcribed_RNA"/>
</dbReference>
<dbReference type="AlphaFoldDB" id="A0A2P2QRH5"/>
<name>A0A2P2QRH5_RHIMU</name>